<gene>
    <name evidence="1" type="ORF">ACFSKP_16275</name>
</gene>
<evidence type="ECO:0000313" key="1">
    <source>
        <dbReference type="EMBL" id="MFD2247824.1"/>
    </source>
</evidence>
<sequence length="57" mass="6388">MEECLFHANLAHRGQPQQKRLDRTLKIEAIVQLLHRGIIGETIEEAEGAKASFHPVG</sequence>
<accession>A0ABW5D0L3</accession>
<comment type="caution">
    <text evidence="1">The sequence shown here is derived from an EMBL/GenBank/DDBJ whole genome shotgun (WGS) entry which is preliminary data.</text>
</comment>
<dbReference type="Proteomes" id="UP001597374">
    <property type="component" value="Unassembled WGS sequence"/>
</dbReference>
<dbReference type="RefSeq" id="WP_250431409.1">
    <property type="nucleotide sequence ID" value="NZ_JALPRR010000003.1"/>
</dbReference>
<organism evidence="1 2">
    <name type="scientific">Pontibacter ruber</name>
    <dbReference type="NCBI Taxonomy" id="1343895"/>
    <lineage>
        <taxon>Bacteria</taxon>
        <taxon>Pseudomonadati</taxon>
        <taxon>Bacteroidota</taxon>
        <taxon>Cytophagia</taxon>
        <taxon>Cytophagales</taxon>
        <taxon>Hymenobacteraceae</taxon>
        <taxon>Pontibacter</taxon>
    </lineage>
</organism>
<protein>
    <submittedName>
        <fullName evidence="1">Uncharacterized protein</fullName>
    </submittedName>
</protein>
<reference evidence="2" key="1">
    <citation type="journal article" date="2019" name="Int. J. Syst. Evol. Microbiol.">
        <title>The Global Catalogue of Microorganisms (GCM) 10K type strain sequencing project: providing services to taxonomists for standard genome sequencing and annotation.</title>
        <authorList>
            <consortium name="The Broad Institute Genomics Platform"/>
            <consortium name="The Broad Institute Genome Sequencing Center for Infectious Disease"/>
            <person name="Wu L."/>
            <person name="Ma J."/>
        </authorList>
    </citation>
    <scope>NUCLEOTIDE SEQUENCE [LARGE SCALE GENOMIC DNA]</scope>
    <source>
        <strain evidence="2">CGMCC 4.1782</strain>
    </source>
</reference>
<proteinExistence type="predicted"/>
<keyword evidence="2" id="KW-1185">Reference proteome</keyword>
<evidence type="ECO:0000313" key="2">
    <source>
        <dbReference type="Proteomes" id="UP001597374"/>
    </source>
</evidence>
<dbReference type="EMBL" id="JBHUIM010000002">
    <property type="protein sequence ID" value="MFD2247824.1"/>
    <property type="molecule type" value="Genomic_DNA"/>
</dbReference>
<name>A0ABW5D0L3_9BACT</name>